<accession>A0A835LNK2</accession>
<dbReference type="AlphaFoldDB" id="A0A835LNK2"/>
<comment type="caution">
    <text evidence="3">The sequence shown here is derived from an EMBL/GenBank/DDBJ whole genome shotgun (WGS) entry which is preliminary data.</text>
</comment>
<feature type="chain" id="PRO_5032276617" evidence="2">
    <location>
        <begin position="21"/>
        <end position="98"/>
    </location>
</feature>
<keyword evidence="4" id="KW-1185">Reference proteome</keyword>
<dbReference type="PANTHER" id="PTHR34658:SF2">
    <property type="entry name" value="OS01G0151800 PROTEIN"/>
    <property type="match status" value="1"/>
</dbReference>
<dbReference type="Proteomes" id="UP000631114">
    <property type="component" value="Unassembled WGS sequence"/>
</dbReference>
<sequence>MWSVMLTVTVAFASFSPEIAFVNAVSPSSSFSQMCKIDGYVRVPLDLPGEVLCFPAQLLKRSSIDFFVPTVFAALIVAGSACVVRAVGLWENQTGRVF</sequence>
<keyword evidence="1" id="KW-1133">Transmembrane helix</keyword>
<evidence type="ECO:0000313" key="4">
    <source>
        <dbReference type="Proteomes" id="UP000631114"/>
    </source>
</evidence>
<dbReference type="OrthoDB" id="1921102at2759"/>
<proteinExistence type="predicted"/>
<keyword evidence="2" id="KW-0732">Signal</keyword>
<name>A0A835LNK2_9MAGN</name>
<organism evidence="3 4">
    <name type="scientific">Coptis chinensis</name>
    <dbReference type="NCBI Taxonomy" id="261450"/>
    <lineage>
        <taxon>Eukaryota</taxon>
        <taxon>Viridiplantae</taxon>
        <taxon>Streptophyta</taxon>
        <taxon>Embryophyta</taxon>
        <taxon>Tracheophyta</taxon>
        <taxon>Spermatophyta</taxon>
        <taxon>Magnoliopsida</taxon>
        <taxon>Ranunculales</taxon>
        <taxon>Ranunculaceae</taxon>
        <taxon>Coptidoideae</taxon>
        <taxon>Coptis</taxon>
    </lineage>
</organism>
<evidence type="ECO:0000256" key="1">
    <source>
        <dbReference type="SAM" id="Phobius"/>
    </source>
</evidence>
<dbReference type="EMBL" id="JADFTS010000007">
    <property type="protein sequence ID" value="KAF9599077.1"/>
    <property type="molecule type" value="Genomic_DNA"/>
</dbReference>
<gene>
    <name evidence="3" type="ORF">IFM89_033684</name>
</gene>
<reference evidence="3 4" key="1">
    <citation type="submission" date="2020-10" db="EMBL/GenBank/DDBJ databases">
        <title>The Coptis chinensis genome and diversification of protoberbering-type alkaloids.</title>
        <authorList>
            <person name="Wang B."/>
            <person name="Shu S."/>
            <person name="Song C."/>
            <person name="Liu Y."/>
        </authorList>
    </citation>
    <scope>NUCLEOTIDE SEQUENCE [LARGE SCALE GENOMIC DNA]</scope>
    <source>
        <strain evidence="3">HL-2020</strain>
        <tissue evidence="3">Leaf</tissue>
    </source>
</reference>
<feature type="signal peptide" evidence="2">
    <location>
        <begin position="1"/>
        <end position="20"/>
    </location>
</feature>
<evidence type="ECO:0000313" key="3">
    <source>
        <dbReference type="EMBL" id="KAF9599077.1"/>
    </source>
</evidence>
<keyword evidence="1" id="KW-0472">Membrane</keyword>
<keyword evidence="1" id="KW-0812">Transmembrane</keyword>
<dbReference type="PANTHER" id="PTHR34658">
    <property type="entry name" value="OS01G0151800 PROTEIN"/>
    <property type="match status" value="1"/>
</dbReference>
<feature type="transmembrane region" description="Helical" evidence="1">
    <location>
        <begin position="66"/>
        <end position="88"/>
    </location>
</feature>
<protein>
    <submittedName>
        <fullName evidence="3">Uncharacterized protein</fullName>
    </submittedName>
</protein>
<evidence type="ECO:0000256" key="2">
    <source>
        <dbReference type="SAM" id="SignalP"/>
    </source>
</evidence>